<evidence type="ECO:0000256" key="10">
    <source>
        <dbReference type="ARBA" id="ARBA00023237"/>
    </source>
</evidence>
<evidence type="ECO:0000256" key="8">
    <source>
        <dbReference type="ARBA" id="ARBA00023077"/>
    </source>
</evidence>
<keyword evidence="4" id="KW-0410">Iron transport</keyword>
<organism evidence="16 17">
    <name type="scientific">Sphingomonas canadensis</name>
    <dbReference type="NCBI Taxonomy" id="1219257"/>
    <lineage>
        <taxon>Bacteria</taxon>
        <taxon>Pseudomonadati</taxon>
        <taxon>Pseudomonadota</taxon>
        <taxon>Alphaproteobacteria</taxon>
        <taxon>Sphingomonadales</taxon>
        <taxon>Sphingomonadaceae</taxon>
        <taxon>Sphingomonas</taxon>
    </lineage>
</organism>
<evidence type="ECO:0000259" key="14">
    <source>
        <dbReference type="Pfam" id="PF00593"/>
    </source>
</evidence>
<evidence type="ECO:0000313" key="17">
    <source>
        <dbReference type="Proteomes" id="UP001596977"/>
    </source>
</evidence>
<comment type="caution">
    <text evidence="16">The sequence shown here is derived from an EMBL/GenBank/DDBJ whole genome shotgun (WGS) entry which is preliminary data.</text>
</comment>
<evidence type="ECO:0000313" key="16">
    <source>
        <dbReference type="EMBL" id="MFD0947399.1"/>
    </source>
</evidence>
<protein>
    <submittedName>
        <fullName evidence="16">TonB-dependent receptor</fullName>
    </submittedName>
</protein>
<keyword evidence="9 11" id="KW-0472">Membrane</keyword>
<sequence length="714" mass="77275">MSTHRNFRTARVGILAAASILGIATSTGAAAQEAETADKDEIVVTATHREEKVQDIPISISVETGEALEKLGADSLQDFAGKVPGLEFASFGPGLNRVTIRGISTQTGESSTGFYIDEMPVTADPTAQPDVKMFDIDRVEILRGPQGTLFGESSLGGTVRIITRQPDATAFAAAAQGTVSKIKGGGWNYSLDGMVNIPIVSDTLALRVVGSYRHDAGYIDNVLLGQKNVNDGHSLNYRAALAWTPDAALEVVLTYQGSNQENDGEFISNRARQQFRYLPEGRDDDFDRYNLTVKYDGGFANLISSTSYFDRATTHSIDQTGAATGLLPPGVTALQVNASDYKIFVQEVRLVSAKPGPVDWVVGGFYKNSKRTFVSSVVTNPYLGALLDGDNDYKFRQWALFGEGTWHVTDRLHATIGLRYFEENDRFRFISSGALTGPGLSNSSVEKSSEFAPRFSLKYDVTDSAMFYATASRGFRAGGANPSKPIFDLLGVPLATTYAPDTLWNYEAGFKSELFDRRLTFNLAAYHMDWKDIQLPANAAVFTGTFNGGNATSDGVELELVARPATGLTLNLSGNYTDAKLSDTVIITTPGGPVVAALKGNELPLVPKWKAGLGGEYSLPIGGEWNAAFRANWSFVGKRYNFADNNPAERLDSYEVLDLQLAFEGPKYDIVLFADNVTDEFAAYATLSDPSLPGMGIYTANRPATYGVTVRAKF</sequence>
<evidence type="ECO:0000256" key="5">
    <source>
        <dbReference type="ARBA" id="ARBA00022692"/>
    </source>
</evidence>
<keyword evidence="17" id="KW-1185">Reference proteome</keyword>
<comment type="subcellular location">
    <subcellularLocation>
        <location evidence="1 11">Cell outer membrane</location>
        <topology evidence="1 11">Multi-pass membrane protein</topology>
    </subcellularLocation>
</comment>
<dbReference type="Pfam" id="PF00593">
    <property type="entry name" value="TonB_dep_Rec_b-barrel"/>
    <property type="match status" value="1"/>
</dbReference>
<keyword evidence="5 11" id="KW-0812">Transmembrane</keyword>
<dbReference type="Pfam" id="PF07715">
    <property type="entry name" value="Plug"/>
    <property type="match status" value="1"/>
</dbReference>
<evidence type="ECO:0000256" key="13">
    <source>
        <dbReference type="SAM" id="SignalP"/>
    </source>
</evidence>
<feature type="domain" description="TonB-dependent receptor-like beta-barrel" evidence="14">
    <location>
        <begin position="264"/>
        <end position="676"/>
    </location>
</feature>
<evidence type="ECO:0000256" key="3">
    <source>
        <dbReference type="ARBA" id="ARBA00022452"/>
    </source>
</evidence>
<dbReference type="RefSeq" id="WP_264944812.1">
    <property type="nucleotide sequence ID" value="NZ_JAPDRA010000006.1"/>
</dbReference>
<dbReference type="PROSITE" id="PS52016">
    <property type="entry name" value="TONB_DEPENDENT_REC_3"/>
    <property type="match status" value="1"/>
</dbReference>
<dbReference type="SUPFAM" id="SSF56935">
    <property type="entry name" value="Porins"/>
    <property type="match status" value="1"/>
</dbReference>
<evidence type="ECO:0000256" key="9">
    <source>
        <dbReference type="ARBA" id="ARBA00023136"/>
    </source>
</evidence>
<dbReference type="CDD" id="cd01347">
    <property type="entry name" value="ligand_gated_channel"/>
    <property type="match status" value="1"/>
</dbReference>
<keyword evidence="16" id="KW-0675">Receptor</keyword>
<comment type="similarity">
    <text evidence="11 12">Belongs to the TonB-dependent receptor family.</text>
</comment>
<keyword evidence="6" id="KW-0408">Iron</keyword>
<evidence type="ECO:0000256" key="4">
    <source>
        <dbReference type="ARBA" id="ARBA00022496"/>
    </source>
</evidence>
<feature type="signal peptide" evidence="13">
    <location>
        <begin position="1"/>
        <end position="31"/>
    </location>
</feature>
<name>A0ABW3H8Q0_9SPHN</name>
<proteinExistence type="inferred from homology"/>
<dbReference type="EMBL" id="JBHTJG010000006">
    <property type="protein sequence ID" value="MFD0947399.1"/>
    <property type="molecule type" value="Genomic_DNA"/>
</dbReference>
<accession>A0ABW3H8Q0</accession>
<dbReference type="InterPro" id="IPR012910">
    <property type="entry name" value="Plug_dom"/>
</dbReference>
<keyword evidence="13" id="KW-0732">Signal</keyword>
<dbReference type="InterPro" id="IPR036942">
    <property type="entry name" value="Beta-barrel_TonB_sf"/>
</dbReference>
<keyword evidence="7" id="KW-0406">Ion transport</keyword>
<evidence type="ECO:0000256" key="7">
    <source>
        <dbReference type="ARBA" id="ARBA00023065"/>
    </source>
</evidence>
<dbReference type="PANTHER" id="PTHR32552:SF81">
    <property type="entry name" value="TONB-DEPENDENT OUTER MEMBRANE RECEPTOR"/>
    <property type="match status" value="1"/>
</dbReference>
<dbReference type="InterPro" id="IPR039426">
    <property type="entry name" value="TonB-dep_rcpt-like"/>
</dbReference>
<feature type="chain" id="PRO_5047108419" evidence="13">
    <location>
        <begin position="32"/>
        <end position="714"/>
    </location>
</feature>
<dbReference type="Proteomes" id="UP001596977">
    <property type="component" value="Unassembled WGS sequence"/>
</dbReference>
<evidence type="ECO:0000259" key="15">
    <source>
        <dbReference type="Pfam" id="PF07715"/>
    </source>
</evidence>
<evidence type="ECO:0000256" key="11">
    <source>
        <dbReference type="PROSITE-ProRule" id="PRU01360"/>
    </source>
</evidence>
<keyword evidence="8 12" id="KW-0798">TonB box</keyword>
<feature type="domain" description="TonB-dependent receptor plug" evidence="15">
    <location>
        <begin position="53"/>
        <end position="158"/>
    </location>
</feature>
<evidence type="ECO:0000256" key="6">
    <source>
        <dbReference type="ARBA" id="ARBA00023004"/>
    </source>
</evidence>
<keyword evidence="10 11" id="KW-0998">Cell outer membrane</keyword>
<evidence type="ECO:0000256" key="1">
    <source>
        <dbReference type="ARBA" id="ARBA00004571"/>
    </source>
</evidence>
<keyword evidence="2 11" id="KW-0813">Transport</keyword>
<evidence type="ECO:0000256" key="12">
    <source>
        <dbReference type="RuleBase" id="RU003357"/>
    </source>
</evidence>
<dbReference type="InterPro" id="IPR000531">
    <property type="entry name" value="Beta-barrel_TonB"/>
</dbReference>
<evidence type="ECO:0000256" key="2">
    <source>
        <dbReference type="ARBA" id="ARBA00022448"/>
    </source>
</evidence>
<gene>
    <name evidence="16" type="ORF">ACFQ1E_13700</name>
</gene>
<keyword evidence="3 11" id="KW-1134">Transmembrane beta strand</keyword>
<dbReference type="PANTHER" id="PTHR32552">
    <property type="entry name" value="FERRICHROME IRON RECEPTOR-RELATED"/>
    <property type="match status" value="1"/>
</dbReference>
<dbReference type="Gene3D" id="2.40.170.20">
    <property type="entry name" value="TonB-dependent receptor, beta-barrel domain"/>
    <property type="match status" value="1"/>
</dbReference>
<reference evidence="17" key="1">
    <citation type="journal article" date="2019" name="Int. J. Syst. Evol. Microbiol.">
        <title>The Global Catalogue of Microorganisms (GCM) 10K type strain sequencing project: providing services to taxonomists for standard genome sequencing and annotation.</title>
        <authorList>
            <consortium name="The Broad Institute Genomics Platform"/>
            <consortium name="The Broad Institute Genome Sequencing Center for Infectious Disease"/>
            <person name="Wu L."/>
            <person name="Ma J."/>
        </authorList>
    </citation>
    <scope>NUCLEOTIDE SEQUENCE [LARGE SCALE GENOMIC DNA]</scope>
    <source>
        <strain evidence="17">CCUG 62982</strain>
    </source>
</reference>